<dbReference type="PANTHER" id="PTHR43839">
    <property type="entry name" value="OPPC IN A BINDING PROTEIN-DEPENDENT TRANSPORT SYSTEM"/>
    <property type="match status" value="1"/>
</dbReference>
<evidence type="ECO:0000313" key="3">
    <source>
        <dbReference type="Proteomes" id="UP000198642"/>
    </source>
</evidence>
<dbReference type="PANTHER" id="PTHR43839:SF3">
    <property type="entry name" value="OLIGOPEPTIDE ABC TRANSPORTER, PERMEASE PROTEIN"/>
    <property type="match status" value="1"/>
</dbReference>
<organism evidence="2 3">
    <name type="scientific">Lentibacillus halodurans</name>
    <dbReference type="NCBI Taxonomy" id="237679"/>
    <lineage>
        <taxon>Bacteria</taxon>
        <taxon>Bacillati</taxon>
        <taxon>Bacillota</taxon>
        <taxon>Bacilli</taxon>
        <taxon>Bacillales</taxon>
        <taxon>Bacillaceae</taxon>
        <taxon>Lentibacillus</taxon>
    </lineage>
</organism>
<feature type="transmembrane region" description="Helical" evidence="1">
    <location>
        <begin position="126"/>
        <end position="149"/>
    </location>
</feature>
<protein>
    <submittedName>
        <fullName evidence="2">Peptide/nickel transport system permease protein</fullName>
    </submittedName>
</protein>
<keyword evidence="1" id="KW-0812">Transmembrane</keyword>
<dbReference type="EMBL" id="FOJW01000006">
    <property type="protein sequence ID" value="SFB06659.1"/>
    <property type="molecule type" value="Genomic_DNA"/>
</dbReference>
<evidence type="ECO:0000256" key="1">
    <source>
        <dbReference type="SAM" id="Phobius"/>
    </source>
</evidence>
<sequence length="155" mass="16929">MFTGWKECLPMGNWRLWSGCLITGLLLIIALAGPAFAPYDSDFQEPAGYVETDDGKEMMGSPFPPSEDHWLGTDEWGYDILSMLLYGAKYTFFTAVFTASARVLIGGSAGLIAGMGNRKVRTGNGFGLLGSIPAFLIFILSWLELLSILHFHHGS</sequence>
<reference evidence="2 3" key="1">
    <citation type="submission" date="2016-10" db="EMBL/GenBank/DDBJ databases">
        <authorList>
            <person name="de Groot N.N."/>
        </authorList>
    </citation>
    <scope>NUCLEOTIDE SEQUENCE [LARGE SCALE GENOMIC DNA]</scope>
    <source>
        <strain evidence="2 3">CGMCC 1.3702</strain>
    </source>
</reference>
<keyword evidence="1" id="KW-1133">Transmembrane helix</keyword>
<dbReference type="STRING" id="237679.SAMN04488072_106164"/>
<feature type="transmembrane region" description="Helical" evidence="1">
    <location>
        <begin position="90"/>
        <end position="114"/>
    </location>
</feature>
<evidence type="ECO:0000313" key="2">
    <source>
        <dbReference type="EMBL" id="SFB06659.1"/>
    </source>
</evidence>
<proteinExistence type="predicted"/>
<keyword evidence="1" id="KW-0472">Membrane</keyword>
<keyword evidence="3" id="KW-1185">Reference proteome</keyword>
<dbReference type="AlphaFoldDB" id="A0A1I0XZY5"/>
<dbReference type="Proteomes" id="UP000198642">
    <property type="component" value="Unassembled WGS sequence"/>
</dbReference>
<gene>
    <name evidence="2" type="ORF">SAMN04488072_106164</name>
</gene>
<name>A0A1I0XZY5_9BACI</name>
<feature type="transmembrane region" description="Helical" evidence="1">
    <location>
        <begin position="16"/>
        <end position="37"/>
    </location>
</feature>
<accession>A0A1I0XZY5</accession>